<dbReference type="OrthoDB" id="441660at2759"/>
<evidence type="ECO:0000259" key="4">
    <source>
        <dbReference type="PROSITE" id="PS50041"/>
    </source>
</evidence>
<reference evidence="7" key="1">
    <citation type="submission" date="2017-02" db="UniProtKB">
        <authorList>
            <consortium name="WormBaseParasite"/>
        </authorList>
    </citation>
    <scope>IDENTIFICATION</scope>
</reference>
<evidence type="ECO:0000313" key="6">
    <source>
        <dbReference type="Proteomes" id="UP000274131"/>
    </source>
</evidence>
<dbReference type="InterPro" id="IPR016187">
    <property type="entry name" value="CTDL_fold"/>
</dbReference>
<dbReference type="AlphaFoldDB" id="A0A0N4USQ2"/>
<proteinExistence type="predicted"/>
<gene>
    <name evidence="5" type="ORF">EVEC_LOCUS117</name>
</gene>
<dbReference type="Pfam" id="PF00059">
    <property type="entry name" value="Lectin_C"/>
    <property type="match status" value="2"/>
</dbReference>
<dbReference type="Proteomes" id="UP000274131">
    <property type="component" value="Unassembled WGS sequence"/>
</dbReference>
<dbReference type="SUPFAM" id="SSF56436">
    <property type="entry name" value="C-type lectin-like"/>
    <property type="match status" value="2"/>
</dbReference>
<dbReference type="GO" id="GO:0038023">
    <property type="term" value="F:signaling receptor activity"/>
    <property type="evidence" value="ECO:0007669"/>
    <property type="project" value="TreeGrafter"/>
</dbReference>
<dbReference type="Gene3D" id="3.10.100.10">
    <property type="entry name" value="Mannose-Binding Protein A, subunit A"/>
    <property type="match status" value="2"/>
</dbReference>
<dbReference type="GO" id="GO:0005886">
    <property type="term" value="C:plasma membrane"/>
    <property type="evidence" value="ECO:0007669"/>
    <property type="project" value="TreeGrafter"/>
</dbReference>
<keyword evidence="3" id="KW-0472">Membrane</keyword>
<evidence type="ECO:0000256" key="1">
    <source>
        <dbReference type="ARBA" id="ARBA00022989"/>
    </source>
</evidence>
<dbReference type="PANTHER" id="PTHR46784">
    <property type="entry name" value="KILLER CELL LECTIN-LIKE RECEPTOR SUBFAMILY B MEMBER 1"/>
    <property type="match status" value="1"/>
</dbReference>
<dbReference type="WBParaSite" id="EVEC_0000017301-mRNA-1">
    <property type="protein sequence ID" value="EVEC_0000017301-mRNA-1"/>
    <property type="gene ID" value="EVEC_0000017301"/>
</dbReference>
<keyword evidence="1 3" id="KW-1133">Transmembrane helix</keyword>
<feature type="transmembrane region" description="Helical" evidence="3">
    <location>
        <begin position="64"/>
        <end position="88"/>
    </location>
</feature>
<evidence type="ECO:0000313" key="7">
    <source>
        <dbReference type="WBParaSite" id="EVEC_0000017301-mRNA-1"/>
    </source>
</evidence>
<name>A0A0N4USQ2_ENTVE</name>
<organism evidence="7">
    <name type="scientific">Enterobius vermicularis</name>
    <name type="common">Human pinworm</name>
    <dbReference type="NCBI Taxonomy" id="51028"/>
    <lineage>
        <taxon>Eukaryota</taxon>
        <taxon>Metazoa</taxon>
        <taxon>Ecdysozoa</taxon>
        <taxon>Nematoda</taxon>
        <taxon>Chromadorea</taxon>
        <taxon>Rhabditida</taxon>
        <taxon>Spirurina</taxon>
        <taxon>Oxyuridomorpha</taxon>
        <taxon>Oxyuroidea</taxon>
        <taxon>Oxyuridae</taxon>
        <taxon>Enterobius</taxon>
    </lineage>
</organism>
<evidence type="ECO:0000313" key="5">
    <source>
        <dbReference type="EMBL" id="VDD84974.1"/>
    </source>
</evidence>
<dbReference type="PROSITE" id="PS50041">
    <property type="entry name" value="C_TYPE_LECTIN_2"/>
    <property type="match status" value="2"/>
</dbReference>
<sequence length="350" mass="40008">MTSRLQVCFAKSLRCYVFCKALCSHHPHDAAALLLDSFGCRSVHFKNIGRLLERNLQCHNRNKAVFQVVFAIPVNVTVVTASAIVMYYEKLQNYSECRSTCKSIGAVPLVPFDEPSLSAFGTFGYEEEIFWVGVSAERCHWQWDNGPFLCNYDGNFSKHINQCASFRENKITETPCNSTLRFVCKKSRIYATLSLLDFSLDLLKFIKAIESAVLLTSVFRNKAGNITGLLDLVCPEGWKYFNGDCYIFYPDKTNYYNARMKCDNGKGYLTTAVTKMEREYLENISEGNEIWLGMHESKKVLWKGEDGNLLVYHLDGARFKDAQQCLIVQQKQYFNYNCSEEAKCICSRLG</sequence>
<dbReference type="PANTHER" id="PTHR46784:SF1">
    <property type="entry name" value="KILLER CELL LECTIN-LIKE RECEPTOR SUBFAMILY B MEMBER 1"/>
    <property type="match status" value="1"/>
</dbReference>
<evidence type="ECO:0000256" key="2">
    <source>
        <dbReference type="ARBA" id="ARBA00023157"/>
    </source>
</evidence>
<evidence type="ECO:0000256" key="3">
    <source>
        <dbReference type="SAM" id="Phobius"/>
    </source>
</evidence>
<keyword evidence="3" id="KW-0812">Transmembrane</keyword>
<feature type="domain" description="C-type lectin" evidence="4">
    <location>
        <begin position="92"/>
        <end position="185"/>
    </location>
</feature>
<reference evidence="5 6" key="2">
    <citation type="submission" date="2018-10" db="EMBL/GenBank/DDBJ databases">
        <authorList>
            <consortium name="Pathogen Informatics"/>
        </authorList>
    </citation>
    <scope>NUCLEOTIDE SEQUENCE [LARGE SCALE GENOMIC DNA]</scope>
</reference>
<keyword evidence="2" id="KW-1015">Disulfide bond</keyword>
<dbReference type="InterPro" id="IPR001304">
    <property type="entry name" value="C-type_lectin-like"/>
</dbReference>
<feature type="domain" description="C-type lectin" evidence="4">
    <location>
        <begin position="241"/>
        <end position="347"/>
    </location>
</feature>
<accession>A0A0N4USQ2</accession>
<dbReference type="InterPro" id="IPR051527">
    <property type="entry name" value="KLR_subfamily_B"/>
</dbReference>
<dbReference type="EMBL" id="UXUI01000066">
    <property type="protein sequence ID" value="VDD84974.1"/>
    <property type="molecule type" value="Genomic_DNA"/>
</dbReference>
<dbReference type="SMART" id="SM00034">
    <property type="entry name" value="CLECT"/>
    <property type="match status" value="2"/>
</dbReference>
<protein>
    <submittedName>
        <fullName evidence="7">C-type lectin domain-containing protein</fullName>
    </submittedName>
</protein>
<dbReference type="InterPro" id="IPR016186">
    <property type="entry name" value="C-type_lectin-like/link_sf"/>
</dbReference>
<dbReference type="GO" id="GO:0009986">
    <property type="term" value="C:cell surface"/>
    <property type="evidence" value="ECO:0007669"/>
    <property type="project" value="TreeGrafter"/>
</dbReference>
<keyword evidence="6" id="KW-1185">Reference proteome</keyword>